<proteinExistence type="inferred from homology"/>
<reference evidence="12" key="1">
    <citation type="submission" date="2018-06" db="EMBL/GenBank/DDBJ databases">
        <authorList>
            <person name="Zhirakovskaya E."/>
        </authorList>
    </citation>
    <scope>NUCLEOTIDE SEQUENCE</scope>
</reference>
<keyword evidence="2" id="KW-0132">Cell division</keyword>
<evidence type="ECO:0000256" key="7">
    <source>
        <dbReference type="ARBA" id="ARBA00023136"/>
    </source>
</evidence>
<evidence type="ECO:0000256" key="8">
    <source>
        <dbReference type="ARBA" id="ARBA00023306"/>
    </source>
</evidence>
<dbReference type="GO" id="GO:0051301">
    <property type="term" value="P:cell division"/>
    <property type="evidence" value="ECO:0007669"/>
    <property type="project" value="UniProtKB-KW"/>
</dbReference>
<dbReference type="Gene3D" id="3.40.50.2000">
    <property type="entry name" value="Glycogen Phosphorylase B"/>
    <property type="match status" value="2"/>
</dbReference>
<evidence type="ECO:0000256" key="1">
    <source>
        <dbReference type="ARBA" id="ARBA00022475"/>
    </source>
</evidence>
<evidence type="ECO:0000256" key="9">
    <source>
        <dbReference type="ARBA" id="ARBA00023316"/>
    </source>
</evidence>
<dbReference type="InterPro" id="IPR004276">
    <property type="entry name" value="GlycoTrans_28_N"/>
</dbReference>
<protein>
    <submittedName>
        <fullName evidence="12">UDP-N-acetylglucosamine--N-acetylmuramyl-(Pentapeptide) pyrophosphoryl-undecaprenol N-acetylglucosamine transferase</fullName>
        <ecNumber evidence="12">2.4.1.227</ecNumber>
    </submittedName>
</protein>
<keyword evidence="7" id="KW-0472">Membrane</keyword>
<dbReference type="Pfam" id="PF04101">
    <property type="entry name" value="Glyco_tran_28_C"/>
    <property type="match status" value="1"/>
</dbReference>
<dbReference type="GO" id="GO:0009252">
    <property type="term" value="P:peptidoglycan biosynthetic process"/>
    <property type="evidence" value="ECO:0007669"/>
    <property type="project" value="UniProtKB-KW"/>
</dbReference>
<keyword evidence="3 12" id="KW-0328">Glycosyltransferase</keyword>
<dbReference type="CDD" id="cd03785">
    <property type="entry name" value="GT28_MurG"/>
    <property type="match status" value="1"/>
</dbReference>
<feature type="domain" description="Glycosyltransferase family 28 N-terminal" evidence="10">
    <location>
        <begin position="7"/>
        <end position="144"/>
    </location>
</feature>
<dbReference type="PANTHER" id="PTHR21015:SF22">
    <property type="entry name" value="GLYCOSYLTRANSFERASE"/>
    <property type="match status" value="1"/>
</dbReference>
<evidence type="ECO:0000259" key="11">
    <source>
        <dbReference type="Pfam" id="PF04101"/>
    </source>
</evidence>
<evidence type="ECO:0000256" key="2">
    <source>
        <dbReference type="ARBA" id="ARBA00022618"/>
    </source>
</evidence>
<keyword evidence="8" id="KW-0131">Cell cycle</keyword>
<evidence type="ECO:0000256" key="5">
    <source>
        <dbReference type="ARBA" id="ARBA00022960"/>
    </source>
</evidence>
<dbReference type="PANTHER" id="PTHR21015">
    <property type="entry name" value="UDP-N-ACETYLGLUCOSAMINE--N-ACETYLMURAMYL-(PENTAPEPTIDE) PYROPHOSPHORYL-UNDECAPRENOL N-ACETYLGLUCOSAMINE TRANSFERASE 1"/>
    <property type="match status" value="1"/>
</dbReference>
<dbReference type="GO" id="GO:0008360">
    <property type="term" value="P:regulation of cell shape"/>
    <property type="evidence" value="ECO:0007669"/>
    <property type="project" value="UniProtKB-KW"/>
</dbReference>
<dbReference type="NCBIfam" id="TIGR01133">
    <property type="entry name" value="murG"/>
    <property type="match status" value="1"/>
</dbReference>
<dbReference type="GO" id="GO:0005975">
    <property type="term" value="P:carbohydrate metabolic process"/>
    <property type="evidence" value="ECO:0007669"/>
    <property type="project" value="InterPro"/>
</dbReference>
<dbReference type="GO" id="GO:0071555">
    <property type="term" value="P:cell wall organization"/>
    <property type="evidence" value="ECO:0007669"/>
    <property type="project" value="UniProtKB-KW"/>
</dbReference>
<dbReference type="EC" id="2.4.1.227" evidence="12"/>
<keyword evidence="5" id="KW-0133">Cell shape</keyword>
<evidence type="ECO:0000256" key="4">
    <source>
        <dbReference type="ARBA" id="ARBA00022679"/>
    </source>
</evidence>
<feature type="domain" description="Glycosyl transferase family 28 C-terminal" evidence="11">
    <location>
        <begin position="185"/>
        <end position="343"/>
    </location>
</feature>
<keyword evidence="4 12" id="KW-0808">Transferase</keyword>
<dbReference type="HAMAP" id="MF_00033">
    <property type="entry name" value="MurG"/>
    <property type="match status" value="1"/>
</dbReference>
<keyword evidence="1" id="KW-1003">Cell membrane</keyword>
<dbReference type="GO" id="GO:0050511">
    <property type="term" value="F:undecaprenyldiphospho-muramoylpentapeptide beta-N-acetylglucosaminyltransferase activity"/>
    <property type="evidence" value="ECO:0007669"/>
    <property type="project" value="InterPro"/>
</dbReference>
<dbReference type="SUPFAM" id="SSF53756">
    <property type="entry name" value="UDP-Glycosyltransferase/glycogen phosphorylase"/>
    <property type="match status" value="1"/>
</dbReference>
<organism evidence="12">
    <name type="scientific">hydrothermal vent metagenome</name>
    <dbReference type="NCBI Taxonomy" id="652676"/>
    <lineage>
        <taxon>unclassified sequences</taxon>
        <taxon>metagenomes</taxon>
        <taxon>ecological metagenomes</taxon>
    </lineage>
</organism>
<keyword evidence="6" id="KW-0573">Peptidoglycan synthesis</keyword>
<evidence type="ECO:0000313" key="12">
    <source>
        <dbReference type="EMBL" id="VAW84226.1"/>
    </source>
</evidence>
<keyword evidence="9" id="KW-0961">Cell wall biogenesis/degradation</keyword>
<accession>A0A3B0ZU90</accession>
<gene>
    <name evidence="12" type="ORF">MNBD_GAMMA18-2149</name>
</gene>
<evidence type="ECO:0000256" key="3">
    <source>
        <dbReference type="ARBA" id="ARBA00022676"/>
    </source>
</evidence>
<evidence type="ECO:0000259" key="10">
    <source>
        <dbReference type="Pfam" id="PF03033"/>
    </source>
</evidence>
<dbReference type="InterPro" id="IPR007235">
    <property type="entry name" value="Glyco_trans_28_C"/>
</dbReference>
<dbReference type="InterPro" id="IPR006009">
    <property type="entry name" value="GlcNAc_MurG"/>
</dbReference>
<dbReference type="Pfam" id="PF03033">
    <property type="entry name" value="Glyco_transf_28"/>
    <property type="match status" value="1"/>
</dbReference>
<dbReference type="EMBL" id="UOFP01000036">
    <property type="protein sequence ID" value="VAW84226.1"/>
    <property type="molecule type" value="Genomic_DNA"/>
</dbReference>
<evidence type="ECO:0000256" key="6">
    <source>
        <dbReference type="ARBA" id="ARBA00022984"/>
    </source>
</evidence>
<dbReference type="AlphaFoldDB" id="A0A3B0ZU90"/>
<name>A0A3B0ZU90_9ZZZZ</name>
<sequence>MKPVAPVLIMAGGTGGHIYPALAVADQLREQGVEVRWLGTRNGLEAEVVPKANIAIDYINITALRGKGLLRQLSLPFTLLNAMWQAWKILRRLNPSAVLGMGGFVTGPAGLVAVLTGRPLLVHEQNAVAGMTNRWLARWASKVMGAFPGVLPGAVLIGNPIRGEILNLPAPAERFQARQGQPLHLLVLGGSLGAKGLNDVVPEALALIEREDRPEVWHQAGKRNIADAQQAYRQAGVEGRVDAYIDEMAEAYAWADLVICRAGALTIAELACAGVGSILVPYPHAVDDHQTKNAHYLAENHAATVVQQHALDATRLADMINGYLLPEQGRAKLLKMAEAAQALGKPEATASVAAYCLEVANHGA</sequence>